<feature type="region of interest" description="Disordered" evidence="1">
    <location>
        <begin position="1"/>
        <end position="61"/>
    </location>
</feature>
<organism evidence="2 3">
    <name type="scientific">Penicillium subrubescens</name>
    <dbReference type="NCBI Taxonomy" id="1316194"/>
    <lineage>
        <taxon>Eukaryota</taxon>
        <taxon>Fungi</taxon>
        <taxon>Dikarya</taxon>
        <taxon>Ascomycota</taxon>
        <taxon>Pezizomycotina</taxon>
        <taxon>Eurotiomycetes</taxon>
        <taxon>Eurotiomycetidae</taxon>
        <taxon>Eurotiales</taxon>
        <taxon>Aspergillaceae</taxon>
        <taxon>Penicillium</taxon>
    </lineage>
</organism>
<protein>
    <submittedName>
        <fullName evidence="2">Uncharacterized protein</fullName>
    </submittedName>
</protein>
<name>A0A1Q5UM75_9EURO</name>
<sequence>MAVAVAPIIPPEISTPDRAIPFKNVDEKETVPTQDVSQETPDSPATPSSSLDDPSQAPSRLIPMRAPRPLLAVNRADHLDTAPGVPSKSAKAKLMEEWNARTGSAPLDKRLPLPPTLPNLFQFHNEDVSTALKALTDKGIPVVEYEQQILFRWGWTEILIVVEWIMPDEYLDIASQTVSEQGFALAAKPPHEGFPWENWHKMGRFHDLDKESWCQIHLYPLTAVGLALEDTYEVLSTFDPKLRIRTPVPARYMLTMILELVKVPLQPTNKHRIIGDLAGFSHGYIFHGPPAETHYYGDEDEAMAEGESGSKIEGAVQFIKTWDWGQVEDERYLGVAERIVRSPRAMRVPGVARDRFTFALLCYLPLCLY</sequence>
<dbReference type="AlphaFoldDB" id="A0A1Q5UM75"/>
<dbReference type="Proteomes" id="UP000186955">
    <property type="component" value="Unassembled WGS sequence"/>
</dbReference>
<evidence type="ECO:0000256" key="1">
    <source>
        <dbReference type="SAM" id="MobiDB-lite"/>
    </source>
</evidence>
<gene>
    <name evidence="2" type="ORF">PENSUB_787</name>
</gene>
<evidence type="ECO:0000313" key="2">
    <source>
        <dbReference type="EMBL" id="OKP13596.1"/>
    </source>
</evidence>
<comment type="caution">
    <text evidence="2">The sequence shown here is derived from an EMBL/GenBank/DDBJ whole genome shotgun (WGS) entry which is preliminary data.</text>
</comment>
<reference evidence="2 3" key="1">
    <citation type="submission" date="2016-10" db="EMBL/GenBank/DDBJ databases">
        <title>Genome sequence of the ascomycete fungus Penicillium subrubescens.</title>
        <authorList>
            <person name="De Vries R.P."/>
            <person name="Peng M."/>
            <person name="Dilokpimol A."/>
            <person name="Hilden K."/>
            <person name="Makela M.R."/>
            <person name="Grigoriev I."/>
            <person name="Riley R."/>
            <person name="Granchi Z."/>
        </authorList>
    </citation>
    <scope>NUCLEOTIDE SEQUENCE [LARGE SCALE GENOMIC DNA]</scope>
    <source>
        <strain evidence="2 3">CBS 132785</strain>
    </source>
</reference>
<proteinExistence type="predicted"/>
<dbReference type="EMBL" id="MNBE01000128">
    <property type="protein sequence ID" value="OKP13596.1"/>
    <property type="molecule type" value="Genomic_DNA"/>
</dbReference>
<feature type="compositionally biased region" description="Polar residues" evidence="1">
    <location>
        <begin position="31"/>
        <end position="58"/>
    </location>
</feature>
<keyword evidence="3" id="KW-1185">Reference proteome</keyword>
<evidence type="ECO:0000313" key="3">
    <source>
        <dbReference type="Proteomes" id="UP000186955"/>
    </source>
</evidence>
<accession>A0A1Q5UM75</accession>